<gene>
    <name evidence="2" type="ORF">GDO81_020836</name>
</gene>
<dbReference type="Proteomes" id="UP000824782">
    <property type="component" value="Unassembled WGS sequence"/>
</dbReference>
<dbReference type="AlphaFoldDB" id="A0AAV6YQ08"/>
<organism evidence="2 3">
    <name type="scientific">Engystomops pustulosus</name>
    <name type="common">Tungara frog</name>
    <name type="synonym">Physalaemus pustulosus</name>
    <dbReference type="NCBI Taxonomy" id="76066"/>
    <lineage>
        <taxon>Eukaryota</taxon>
        <taxon>Metazoa</taxon>
        <taxon>Chordata</taxon>
        <taxon>Craniata</taxon>
        <taxon>Vertebrata</taxon>
        <taxon>Euteleostomi</taxon>
        <taxon>Amphibia</taxon>
        <taxon>Batrachia</taxon>
        <taxon>Anura</taxon>
        <taxon>Neobatrachia</taxon>
        <taxon>Hyloidea</taxon>
        <taxon>Leptodactylidae</taxon>
        <taxon>Leiuperinae</taxon>
        <taxon>Engystomops</taxon>
    </lineage>
</organism>
<dbReference type="PANTHER" id="PTHR11412:SF190">
    <property type="entry name" value="A.SUPERBUS VENOM FACTOR 1"/>
    <property type="match status" value="1"/>
</dbReference>
<keyword evidence="3" id="KW-1185">Reference proteome</keyword>
<accession>A0AAV6YQ08</accession>
<feature type="domain" description="Alpha-macroglobulin-like TED" evidence="1">
    <location>
        <begin position="9"/>
        <end position="88"/>
    </location>
</feature>
<dbReference type="SUPFAM" id="SSF48239">
    <property type="entry name" value="Terpenoid cyclases/Protein prenyltransferases"/>
    <property type="match status" value="1"/>
</dbReference>
<protein>
    <recommendedName>
        <fullName evidence="1">Alpha-macroglobulin-like TED domain-containing protein</fullName>
    </recommendedName>
</protein>
<dbReference type="InterPro" id="IPR008930">
    <property type="entry name" value="Terpenoid_cyclase/PrenylTrfase"/>
</dbReference>
<dbReference type="EMBL" id="WNYA01014490">
    <property type="protein sequence ID" value="KAG8539494.1"/>
    <property type="molecule type" value="Genomic_DNA"/>
</dbReference>
<dbReference type="InterPro" id="IPR011626">
    <property type="entry name" value="Alpha-macroglobulin_TED"/>
</dbReference>
<dbReference type="Pfam" id="PF07678">
    <property type="entry name" value="TED_complement"/>
    <property type="match status" value="1"/>
</dbReference>
<proteinExistence type="predicted"/>
<dbReference type="PANTHER" id="PTHR11412">
    <property type="entry name" value="MACROGLOBULIN / COMPLEMENT"/>
    <property type="match status" value="1"/>
</dbReference>
<evidence type="ECO:0000259" key="1">
    <source>
        <dbReference type="Pfam" id="PF07678"/>
    </source>
</evidence>
<evidence type="ECO:0000313" key="2">
    <source>
        <dbReference type="EMBL" id="KAG8539494.1"/>
    </source>
</evidence>
<dbReference type="InterPro" id="IPR047565">
    <property type="entry name" value="Alpha-macroglob_thiol-ester_cl"/>
</dbReference>
<dbReference type="Gene3D" id="1.50.10.20">
    <property type="match status" value="1"/>
</dbReference>
<dbReference type="SMART" id="SM01419">
    <property type="entry name" value="Thiol-ester_cl"/>
    <property type="match status" value="1"/>
</dbReference>
<evidence type="ECO:0000313" key="3">
    <source>
        <dbReference type="Proteomes" id="UP000824782"/>
    </source>
</evidence>
<reference evidence="2" key="1">
    <citation type="thesis" date="2020" institute="ProQuest LLC" country="789 East Eisenhower Parkway, Ann Arbor, MI, USA">
        <title>Comparative Genomics and Chromosome Evolution.</title>
        <authorList>
            <person name="Mudd A.B."/>
        </authorList>
    </citation>
    <scope>NUCLEOTIDE SEQUENCE</scope>
    <source>
        <strain evidence="2">237g6f4</strain>
        <tissue evidence="2">Blood</tissue>
    </source>
</reference>
<dbReference type="GO" id="GO:0005615">
    <property type="term" value="C:extracellular space"/>
    <property type="evidence" value="ECO:0007669"/>
    <property type="project" value="InterPro"/>
</dbReference>
<comment type="caution">
    <text evidence="2">The sequence shown here is derived from an EMBL/GenBank/DDBJ whole genome shotgun (WGS) entry which is preliminary data.</text>
</comment>
<dbReference type="InterPro" id="IPR050473">
    <property type="entry name" value="A2M/Complement_sys"/>
</dbReference>
<name>A0AAV6YQ08_ENGPU</name>
<sequence length="88" mass="10101">MTEHVIDGGNFHHLFVVPRGEVESNMMTMTPNVIATIYLDATNQWEKIGLNRREEAIKNIKRGYVQLLVFRKADDSYAAFSSRPSSTW</sequence>